<evidence type="ECO:0000259" key="1">
    <source>
        <dbReference type="Pfam" id="PF13439"/>
    </source>
</evidence>
<comment type="caution">
    <text evidence="2">The sequence shown here is derived from an EMBL/GenBank/DDBJ whole genome shotgun (WGS) entry which is preliminary data.</text>
</comment>
<proteinExistence type="predicted"/>
<sequence length="395" mass="44771">MRILNIIAQKPMSTGSGIYLTELVRVMAEQGHTQGVVAGVYKEDVVNLPDSAKFYPVYYNSPELPFNIFGMSDEMPYESSRYCDMTRDMEEKFKKAFLTVIERAVEEIKPDIILCHHLYLLTSLVRERYPRTKVYGFCHNTDIRQMGKHNLERDYIIENVRKLDRIFAPQKAQADEVVKAYGVEEDKITLVGIGYNQSIFNAVGRTEEKSVKRLLFTGKVAEKKGVMSLLRCLNKLDIPEDKLELTLVGGAGNEEEYGIIKELAKNCKYKVEFTGRLTPLQVADRYRSSDIFVLPSFFDAIPLVVIEALACGMKVVVTTLPGVPEFFANNAPEANIRYVKLPTLVNMDEPVKEELPEFEARLAKAIAESINDESKANADCVSKLSWENILKKVLE</sequence>
<keyword evidence="3" id="KW-1185">Reference proteome</keyword>
<dbReference type="Proteomes" id="UP000604730">
    <property type="component" value="Unassembled WGS sequence"/>
</dbReference>
<dbReference type="RefSeq" id="WP_208429185.1">
    <property type="nucleotide sequence ID" value="NZ_JAEPRJ010000001.1"/>
</dbReference>
<dbReference type="PANTHER" id="PTHR45947">
    <property type="entry name" value="SULFOQUINOVOSYL TRANSFERASE SQD2"/>
    <property type="match status" value="1"/>
</dbReference>
<evidence type="ECO:0000313" key="3">
    <source>
        <dbReference type="Proteomes" id="UP000604730"/>
    </source>
</evidence>
<organism evidence="2 3">
    <name type="scientific">Catonella massiliensis</name>
    <dbReference type="NCBI Taxonomy" id="2799636"/>
    <lineage>
        <taxon>Bacteria</taxon>
        <taxon>Bacillati</taxon>
        <taxon>Bacillota</taxon>
        <taxon>Clostridia</taxon>
        <taxon>Lachnospirales</taxon>
        <taxon>Lachnospiraceae</taxon>
        <taxon>Catonella</taxon>
    </lineage>
</organism>
<dbReference type="InterPro" id="IPR050194">
    <property type="entry name" value="Glycosyltransferase_grp1"/>
</dbReference>
<gene>
    <name evidence="2" type="ORF">JJN12_08010</name>
</gene>
<dbReference type="Pfam" id="PF13439">
    <property type="entry name" value="Glyco_transf_4"/>
    <property type="match status" value="1"/>
</dbReference>
<dbReference type="PANTHER" id="PTHR45947:SF3">
    <property type="entry name" value="SULFOQUINOVOSYL TRANSFERASE SQD2"/>
    <property type="match status" value="1"/>
</dbReference>
<dbReference type="EMBL" id="JAEPRJ010000001">
    <property type="protein sequence ID" value="MBK5897719.1"/>
    <property type="molecule type" value="Genomic_DNA"/>
</dbReference>
<feature type="domain" description="Glycosyltransferase subfamily 4-like N-terminal" evidence="1">
    <location>
        <begin position="15"/>
        <end position="194"/>
    </location>
</feature>
<dbReference type="InterPro" id="IPR028098">
    <property type="entry name" value="Glyco_trans_4-like_N"/>
</dbReference>
<accession>A0ABS1J1F4</accession>
<dbReference type="Pfam" id="PF13692">
    <property type="entry name" value="Glyco_trans_1_4"/>
    <property type="match status" value="1"/>
</dbReference>
<name>A0ABS1J1F4_9FIRM</name>
<dbReference type="CDD" id="cd03801">
    <property type="entry name" value="GT4_PimA-like"/>
    <property type="match status" value="1"/>
</dbReference>
<reference evidence="2 3" key="1">
    <citation type="submission" date="2021-01" db="EMBL/GenBank/DDBJ databases">
        <title>Isolation and description of Catonella massiliensis sp. nov., a novel Catonella species, isolated from a stable periodontitis subject.</title>
        <authorList>
            <person name="Antezack A."/>
            <person name="Boxberger M."/>
            <person name="La Scola B."/>
            <person name="Monnet-Corti V."/>
        </authorList>
    </citation>
    <scope>NUCLEOTIDE SEQUENCE [LARGE SCALE GENOMIC DNA]</scope>
    <source>
        <strain evidence="2 3">Marseille-Q4567</strain>
    </source>
</reference>
<evidence type="ECO:0000313" key="2">
    <source>
        <dbReference type="EMBL" id="MBK5897719.1"/>
    </source>
</evidence>
<dbReference type="Gene3D" id="3.40.50.2000">
    <property type="entry name" value="Glycogen Phosphorylase B"/>
    <property type="match status" value="2"/>
</dbReference>
<protein>
    <submittedName>
        <fullName evidence="2">Glycosyltransferase family 4 protein</fullName>
    </submittedName>
</protein>
<dbReference type="SUPFAM" id="SSF53756">
    <property type="entry name" value="UDP-Glycosyltransferase/glycogen phosphorylase"/>
    <property type="match status" value="1"/>
</dbReference>